<dbReference type="InterPro" id="IPR057573">
    <property type="entry name" value="NOL9_N"/>
</dbReference>
<dbReference type="InterPro" id="IPR057570">
    <property type="entry name" value="NOL9_C"/>
</dbReference>
<evidence type="ECO:0000313" key="14">
    <source>
        <dbReference type="Ensembl" id="ENSVKKP00000009010.1"/>
    </source>
</evidence>
<keyword evidence="15" id="KW-1185">Reference proteome</keyword>
<reference evidence="14" key="2">
    <citation type="submission" date="2025-09" db="UniProtKB">
        <authorList>
            <consortium name="Ensembl"/>
        </authorList>
    </citation>
    <scope>IDENTIFICATION</scope>
</reference>
<keyword evidence="3" id="KW-0698">rRNA processing</keyword>
<comment type="subcellular location">
    <subcellularLocation>
        <location evidence="1">Nucleus</location>
        <location evidence="1">Nucleolus</location>
    </subcellularLocation>
</comment>
<gene>
    <name evidence="14" type="primary">NOL9</name>
</gene>
<dbReference type="Gene3D" id="3.40.50.300">
    <property type="entry name" value="P-loop containing nucleotide triphosphate hydrolases"/>
    <property type="match status" value="1"/>
</dbReference>
<accession>A0A8D2JAF4</accession>
<protein>
    <recommendedName>
        <fullName evidence="9">Polynucleotide 5'-hydroxyl-kinase NOL9</fullName>
    </recommendedName>
</protein>
<evidence type="ECO:0000256" key="9">
    <source>
        <dbReference type="ARBA" id="ARBA00071212"/>
    </source>
</evidence>
<keyword evidence="8" id="KW-0539">Nucleus</keyword>
<dbReference type="OMA" id="YFGETSC"/>
<dbReference type="InterPro" id="IPR027417">
    <property type="entry name" value="P-loop_NTPase"/>
</dbReference>
<reference evidence="14" key="1">
    <citation type="submission" date="2025-08" db="UniProtKB">
        <authorList>
            <consortium name="Ensembl"/>
        </authorList>
    </citation>
    <scope>IDENTIFICATION</scope>
</reference>
<dbReference type="Proteomes" id="UP000694545">
    <property type="component" value="Unplaced"/>
</dbReference>
<sequence length="651" mass="71294">MANNRRLRLRRRAAAVRAQLAPAARPARQVKGAARAKREGGGGGDAWGDFAASFFDAGLIAPPPEEEQEKTPEAGGSGPGVLAAAEAKEGCAVLLLPLGQTLTFTGKCCLTCLYGSVQVFGFTIVPDQPPYNLFSPHSHCALTIEATAYKEMEKSEERKMEARSILRAHLVPREARCKLMKNFAPQSSIILLEHLDTPVTSFVLSHSSFSHIFRAKRQKLPCFTPEDVVLASTGIGRLDPGNGLLLPACMLSAIEELMDACQEEDESCPIVFVCGPKSVGKSTFNRYLINLLLNRLPCVEFLDCDLGQPEFTPPGCISLVNVTEPLLGPPFTHQRRPCKMAYFGDTSCEQDTERYIDTLKYVFSAYERDVPLVVNTMGWVQGTGLLLLIDLIRLLVPSHIIQISAENFKDMPQLSSEYIRSTPGLHTRGKCKNLMSGMEQGRNHGDFCPPNSDHKLLCVQATFPGAGVAGNGRTHSSILRDMAILGYLSQLQPPGMESVVPLHSLVPYQVPFNAVALRVIHADVAPAHILYSVNASWVGLCRLPDEVPCKTSGPVLLAQTPICDCLGFGIVRGVDVDKKHYYLLTPVAPENLRLVNCLLIGSIPIPNCIFLNQMGTEGEIPYVTSEYNYDISGAGKLKIKKHLKRREHRRP</sequence>
<evidence type="ECO:0000256" key="4">
    <source>
        <dbReference type="ARBA" id="ARBA00022679"/>
    </source>
</evidence>
<dbReference type="InterPro" id="IPR045116">
    <property type="entry name" value="Clp1/Grc3"/>
</dbReference>
<keyword evidence="4" id="KW-0808">Transferase</keyword>
<dbReference type="Ensembl" id="ENSVKKT00000009241.1">
    <property type="protein sequence ID" value="ENSVKKP00000009010.1"/>
    <property type="gene ID" value="ENSVKKG00000006403.1"/>
</dbReference>
<evidence type="ECO:0000256" key="2">
    <source>
        <dbReference type="ARBA" id="ARBA00011003"/>
    </source>
</evidence>
<dbReference type="GO" id="GO:0051731">
    <property type="term" value="F:polynucleotide 5'-hydroxyl-kinase activity"/>
    <property type="evidence" value="ECO:0007669"/>
    <property type="project" value="InterPro"/>
</dbReference>
<dbReference type="CTD" id="79707"/>
<dbReference type="RefSeq" id="XP_044275608.1">
    <property type="nucleotide sequence ID" value="XM_044419673.1"/>
</dbReference>
<evidence type="ECO:0000256" key="8">
    <source>
        <dbReference type="ARBA" id="ARBA00023242"/>
    </source>
</evidence>
<keyword evidence="5" id="KW-0547">Nucleotide-binding</keyword>
<evidence type="ECO:0000256" key="6">
    <source>
        <dbReference type="ARBA" id="ARBA00022777"/>
    </source>
</evidence>
<feature type="region of interest" description="Disordered" evidence="10">
    <location>
        <begin position="62"/>
        <end position="81"/>
    </location>
</feature>
<dbReference type="PANTHER" id="PTHR12755">
    <property type="entry name" value="CLEAVAGE/POLYADENYLATION FACTOR IA SUBUNIT CLP1P"/>
    <property type="match status" value="1"/>
</dbReference>
<evidence type="ECO:0000256" key="10">
    <source>
        <dbReference type="SAM" id="MobiDB-lite"/>
    </source>
</evidence>
<dbReference type="GO" id="GO:0005730">
    <property type="term" value="C:nucleolus"/>
    <property type="evidence" value="ECO:0007669"/>
    <property type="project" value="UniProtKB-SubCell"/>
</dbReference>
<keyword evidence="6" id="KW-0418">Kinase</keyword>
<dbReference type="AlphaFoldDB" id="A0A8D2JAF4"/>
<evidence type="ECO:0000313" key="15">
    <source>
        <dbReference type="Proteomes" id="UP000694545"/>
    </source>
</evidence>
<feature type="domain" description="NOL9 C-terminal" evidence="13">
    <location>
        <begin position="505"/>
        <end position="606"/>
    </location>
</feature>
<name>A0A8D2JAF4_VARKO</name>
<evidence type="ECO:0000259" key="13">
    <source>
        <dbReference type="Pfam" id="PF25467"/>
    </source>
</evidence>
<evidence type="ECO:0000259" key="11">
    <source>
        <dbReference type="Pfam" id="PF16575"/>
    </source>
</evidence>
<comment type="similarity">
    <text evidence="2">Belongs to the Clp1 family. NOL9/GRC3 subfamily.</text>
</comment>
<evidence type="ECO:0000256" key="7">
    <source>
        <dbReference type="ARBA" id="ARBA00022840"/>
    </source>
</evidence>
<dbReference type="PANTHER" id="PTHR12755:SF3">
    <property type="entry name" value="POLYNUCLEOTIDE 5'-HYDROXYL-KINASE NOL9"/>
    <property type="match status" value="1"/>
</dbReference>
<dbReference type="GO" id="GO:0000448">
    <property type="term" value="P:cleavage in ITS2 between 5.8S rRNA and LSU-rRNA of tricistronic rRNA transcript (SSU-rRNA, 5.8S rRNA, LSU-rRNA)"/>
    <property type="evidence" value="ECO:0007669"/>
    <property type="project" value="TreeGrafter"/>
</dbReference>
<feature type="domain" description="Clp1 P-loop" evidence="11">
    <location>
        <begin position="275"/>
        <end position="408"/>
    </location>
</feature>
<evidence type="ECO:0000256" key="5">
    <source>
        <dbReference type="ARBA" id="ARBA00022741"/>
    </source>
</evidence>
<dbReference type="GeneID" id="123017978"/>
<keyword evidence="7" id="KW-0067">ATP-binding</keyword>
<evidence type="ECO:0000256" key="3">
    <source>
        <dbReference type="ARBA" id="ARBA00022552"/>
    </source>
</evidence>
<feature type="domain" description="NOL9 N-terminal" evidence="12">
    <location>
        <begin position="90"/>
        <end position="233"/>
    </location>
</feature>
<evidence type="ECO:0000256" key="1">
    <source>
        <dbReference type="ARBA" id="ARBA00004604"/>
    </source>
</evidence>
<dbReference type="GO" id="GO:0005524">
    <property type="term" value="F:ATP binding"/>
    <property type="evidence" value="ECO:0007669"/>
    <property type="project" value="UniProtKB-KW"/>
</dbReference>
<dbReference type="Pfam" id="PF24419">
    <property type="entry name" value="Cupin_NOL9"/>
    <property type="match status" value="1"/>
</dbReference>
<proteinExistence type="inferred from homology"/>
<dbReference type="KEGG" id="vko:123017978"/>
<dbReference type="OrthoDB" id="2405412at2759"/>
<dbReference type="InterPro" id="IPR032319">
    <property type="entry name" value="CLP1_P"/>
</dbReference>
<dbReference type="Pfam" id="PF16575">
    <property type="entry name" value="CLP1_P"/>
    <property type="match status" value="1"/>
</dbReference>
<dbReference type="Pfam" id="PF25467">
    <property type="entry name" value="NOL9_C"/>
    <property type="match status" value="1"/>
</dbReference>
<evidence type="ECO:0000259" key="12">
    <source>
        <dbReference type="Pfam" id="PF24419"/>
    </source>
</evidence>
<organism evidence="14 15">
    <name type="scientific">Varanus komodoensis</name>
    <name type="common">Komodo dragon</name>
    <dbReference type="NCBI Taxonomy" id="61221"/>
    <lineage>
        <taxon>Eukaryota</taxon>
        <taxon>Metazoa</taxon>
        <taxon>Chordata</taxon>
        <taxon>Craniata</taxon>
        <taxon>Vertebrata</taxon>
        <taxon>Euteleostomi</taxon>
        <taxon>Lepidosauria</taxon>
        <taxon>Squamata</taxon>
        <taxon>Bifurcata</taxon>
        <taxon>Unidentata</taxon>
        <taxon>Episquamata</taxon>
        <taxon>Toxicofera</taxon>
        <taxon>Anguimorpha</taxon>
        <taxon>Paleoanguimorpha</taxon>
        <taxon>Varanoidea</taxon>
        <taxon>Varanidae</taxon>
        <taxon>Varanus</taxon>
    </lineage>
</organism>